<dbReference type="AlphaFoldDB" id="A0AA88VBG8"/>
<dbReference type="GO" id="GO:0016020">
    <property type="term" value="C:membrane"/>
    <property type="evidence" value="ECO:0007669"/>
    <property type="project" value="TreeGrafter"/>
</dbReference>
<comment type="caution">
    <text evidence="1">The sequence shown here is derived from an EMBL/GenBank/DDBJ whole genome shotgun (WGS) entry which is preliminary data.</text>
</comment>
<name>A0AA88VBG8_9ASTE</name>
<organism evidence="1 2">
    <name type="scientific">Escallonia herrerae</name>
    <dbReference type="NCBI Taxonomy" id="1293975"/>
    <lineage>
        <taxon>Eukaryota</taxon>
        <taxon>Viridiplantae</taxon>
        <taxon>Streptophyta</taxon>
        <taxon>Embryophyta</taxon>
        <taxon>Tracheophyta</taxon>
        <taxon>Spermatophyta</taxon>
        <taxon>Magnoliopsida</taxon>
        <taxon>eudicotyledons</taxon>
        <taxon>Gunneridae</taxon>
        <taxon>Pentapetalae</taxon>
        <taxon>asterids</taxon>
        <taxon>campanulids</taxon>
        <taxon>Escalloniales</taxon>
        <taxon>Escalloniaceae</taxon>
        <taxon>Escallonia</taxon>
    </lineage>
</organism>
<dbReference type="InterPro" id="IPR012171">
    <property type="entry name" value="Fatty_acid_desaturase"/>
</dbReference>
<accession>A0AA88VBG8</accession>
<dbReference type="GO" id="GO:0006629">
    <property type="term" value="P:lipid metabolic process"/>
    <property type="evidence" value="ECO:0007669"/>
    <property type="project" value="TreeGrafter"/>
</dbReference>
<dbReference type="Proteomes" id="UP001188597">
    <property type="component" value="Unassembled WGS sequence"/>
</dbReference>
<evidence type="ECO:0000313" key="2">
    <source>
        <dbReference type="Proteomes" id="UP001188597"/>
    </source>
</evidence>
<keyword evidence="2" id="KW-1185">Reference proteome</keyword>
<dbReference type="PANTHER" id="PTHR19353:SF28">
    <property type="entry name" value="DELTA(8)-FATTY-ACID DESATURASE 2"/>
    <property type="match status" value="1"/>
</dbReference>
<proteinExistence type="predicted"/>
<dbReference type="PANTHER" id="PTHR19353">
    <property type="entry name" value="FATTY ACID DESATURASE 2"/>
    <property type="match status" value="1"/>
</dbReference>
<evidence type="ECO:0000313" key="1">
    <source>
        <dbReference type="EMBL" id="KAK3004643.1"/>
    </source>
</evidence>
<protein>
    <submittedName>
        <fullName evidence="1">Uncharacterized protein</fullName>
    </submittedName>
</protein>
<dbReference type="GO" id="GO:0016717">
    <property type="term" value="F:oxidoreductase activity, acting on paired donors, with oxidation of a pair of donors resulting in the reduction of molecular oxygen to two molecules of water"/>
    <property type="evidence" value="ECO:0007669"/>
    <property type="project" value="TreeGrafter"/>
</dbReference>
<reference evidence="1" key="1">
    <citation type="submission" date="2022-12" db="EMBL/GenBank/DDBJ databases">
        <title>Draft genome assemblies for two species of Escallonia (Escalloniales).</title>
        <authorList>
            <person name="Chanderbali A."/>
            <person name="Dervinis C."/>
            <person name="Anghel I."/>
            <person name="Soltis D."/>
            <person name="Soltis P."/>
            <person name="Zapata F."/>
        </authorList>
    </citation>
    <scope>NUCLEOTIDE SEQUENCE</scope>
    <source>
        <strain evidence="1">UCBG64.0493</strain>
        <tissue evidence="1">Leaf</tissue>
    </source>
</reference>
<dbReference type="EMBL" id="JAVXUP010002227">
    <property type="protein sequence ID" value="KAK3004643.1"/>
    <property type="molecule type" value="Genomic_DNA"/>
</dbReference>
<gene>
    <name evidence="1" type="ORF">RJ639_019877</name>
</gene>
<sequence>MRLIKIATITVMQAQQFFFSSHLFKSLTSSFYGRKLTFDRFARFMLEHHLFSRLPRVHLRKISPIVRELCKKNNVPYTSLSFYEANVHTIKTLTAAALQVRDLANPIPKNMLWEAVNTHG</sequence>